<dbReference type="GO" id="GO:0004252">
    <property type="term" value="F:serine-type endopeptidase activity"/>
    <property type="evidence" value="ECO:0007669"/>
    <property type="project" value="InterPro"/>
</dbReference>
<dbReference type="InterPro" id="IPR009003">
    <property type="entry name" value="Peptidase_S1_PA"/>
</dbReference>
<feature type="region of interest" description="Disordered" evidence="4">
    <location>
        <begin position="1"/>
        <end position="59"/>
    </location>
</feature>
<feature type="transmembrane region" description="Helical" evidence="5">
    <location>
        <begin position="77"/>
        <end position="94"/>
    </location>
</feature>
<keyword evidence="8" id="KW-1185">Reference proteome</keyword>
<dbReference type="Pfam" id="PF13365">
    <property type="entry name" value="Trypsin_2"/>
    <property type="match status" value="1"/>
</dbReference>
<dbReference type="PANTHER" id="PTHR22939">
    <property type="entry name" value="SERINE PROTEASE FAMILY S1C HTRA-RELATED"/>
    <property type="match status" value="1"/>
</dbReference>
<dbReference type="Gene3D" id="2.40.10.120">
    <property type="match status" value="1"/>
</dbReference>
<dbReference type="InterPro" id="IPR001478">
    <property type="entry name" value="PDZ"/>
</dbReference>
<evidence type="ECO:0000256" key="2">
    <source>
        <dbReference type="ARBA" id="ARBA00022670"/>
    </source>
</evidence>
<protein>
    <submittedName>
        <fullName evidence="7">Putative periplasmic serine endoprotease DegP-like</fullName>
        <ecNumber evidence="7">3.4.21.107</ecNumber>
    </submittedName>
</protein>
<evidence type="ECO:0000256" key="4">
    <source>
        <dbReference type="SAM" id="MobiDB-lite"/>
    </source>
</evidence>
<feature type="compositionally biased region" description="Polar residues" evidence="4">
    <location>
        <begin position="34"/>
        <end position="45"/>
    </location>
</feature>
<dbReference type="SMART" id="SM00228">
    <property type="entry name" value="PDZ"/>
    <property type="match status" value="1"/>
</dbReference>
<dbReference type="Proteomes" id="UP000318995">
    <property type="component" value="Unassembled WGS sequence"/>
</dbReference>
<dbReference type="InterPro" id="IPR001940">
    <property type="entry name" value="Peptidase_S1C"/>
</dbReference>
<dbReference type="PRINTS" id="PR00834">
    <property type="entry name" value="PROTEASES2C"/>
</dbReference>
<comment type="similarity">
    <text evidence="1">Belongs to the peptidase S1C family.</text>
</comment>
<dbReference type="RefSeq" id="WP_146571029.1">
    <property type="nucleotide sequence ID" value="NZ_SJPH01000001.1"/>
</dbReference>
<dbReference type="OrthoDB" id="248175at2"/>
<evidence type="ECO:0000259" key="6">
    <source>
        <dbReference type="SMART" id="SM00228"/>
    </source>
</evidence>
<dbReference type="EC" id="3.4.21.107" evidence="7"/>
<keyword evidence="5" id="KW-0812">Transmembrane</keyword>
<feature type="compositionally biased region" description="Polar residues" evidence="4">
    <location>
        <begin position="1"/>
        <end position="11"/>
    </location>
</feature>
<dbReference type="AlphaFoldDB" id="A0A5C5WDM7"/>
<keyword evidence="5" id="KW-1133">Transmembrane helix</keyword>
<evidence type="ECO:0000256" key="5">
    <source>
        <dbReference type="SAM" id="Phobius"/>
    </source>
</evidence>
<keyword evidence="2 7" id="KW-0645">Protease</keyword>
<accession>A0A5C5WDM7</accession>
<keyword evidence="5" id="KW-0472">Membrane</keyword>
<dbReference type="PANTHER" id="PTHR22939:SF129">
    <property type="entry name" value="SERINE PROTEASE HTRA2, MITOCHONDRIAL"/>
    <property type="match status" value="1"/>
</dbReference>
<gene>
    <name evidence="7" type="primary">mucD</name>
    <name evidence="7" type="ORF">Pla111_05150</name>
</gene>
<dbReference type="InterPro" id="IPR036034">
    <property type="entry name" value="PDZ_sf"/>
</dbReference>
<proteinExistence type="inferred from homology"/>
<evidence type="ECO:0000256" key="3">
    <source>
        <dbReference type="ARBA" id="ARBA00022801"/>
    </source>
</evidence>
<dbReference type="SUPFAM" id="SSF50494">
    <property type="entry name" value="Trypsin-like serine proteases"/>
    <property type="match status" value="1"/>
</dbReference>
<evidence type="ECO:0000256" key="1">
    <source>
        <dbReference type="ARBA" id="ARBA00010541"/>
    </source>
</evidence>
<feature type="domain" description="PDZ" evidence="6">
    <location>
        <begin position="338"/>
        <end position="420"/>
    </location>
</feature>
<comment type="caution">
    <text evidence="7">The sequence shown here is derived from an EMBL/GenBank/DDBJ whole genome shotgun (WGS) entry which is preliminary data.</text>
</comment>
<dbReference type="Pfam" id="PF13180">
    <property type="entry name" value="PDZ_2"/>
    <property type="match status" value="1"/>
</dbReference>
<evidence type="ECO:0000313" key="7">
    <source>
        <dbReference type="EMBL" id="TWT48740.1"/>
    </source>
</evidence>
<reference evidence="7 8" key="1">
    <citation type="submission" date="2019-02" db="EMBL/GenBank/DDBJ databases">
        <title>Deep-cultivation of Planctomycetes and their phenomic and genomic characterization uncovers novel biology.</title>
        <authorList>
            <person name="Wiegand S."/>
            <person name="Jogler M."/>
            <person name="Boedeker C."/>
            <person name="Pinto D."/>
            <person name="Vollmers J."/>
            <person name="Rivas-Marin E."/>
            <person name="Kohn T."/>
            <person name="Peeters S.H."/>
            <person name="Heuer A."/>
            <person name="Rast P."/>
            <person name="Oberbeckmann S."/>
            <person name="Bunk B."/>
            <person name="Jeske O."/>
            <person name="Meyerdierks A."/>
            <person name="Storesund J.E."/>
            <person name="Kallscheuer N."/>
            <person name="Luecker S."/>
            <person name="Lage O.M."/>
            <person name="Pohl T."/>
            <person name="Merkel B.J."/>
            <person name="Hornburger P."/>
            <person name="Mueller R.-W."/>
            <person name="Bruemmer F."/>
            <person name="Labrenz M."/>
            <person name="Spormann A.M."/>
            <person name="Op Den Camp H."/>
            <person name="Overmann J."/>
            <person name="Amann R."/>
            <person name="Jetten M.S.M."/>
            <person name="Mascher T."/>
            <person name="Medema M.H."/>
            <person name="Devos D.P."/>
            <person name="Kaster A.-K."/>
            <person name="Ovreas L."/>
            <person name="Rohde M."/>
            <person name="Galperin M.Y."/>
            <person name="Jogler C."/>
        </authorList>
    </citation>
    <scope>NUCLEOTIDE SEQUENCE [LARGE SCALE GENOMIC DNA]</scope>
    <source>
        <strain evidence="7 8">Pla111</strain>
    </source>
</reference>
<keyword evidence="3 7" id="KW-0378">Hydrolase</keyword>
<dbReference type="GO" id="GO:0006508">
    <property type="term" value="P:proteolysis"/>
    <property type="evidence" value="ECO:0007669"/>
    <property type="project" value="UniProtKB-KW"/>
</dbReference>
<dbReference type="EMBL" id="SJPH01000001">
    <property type="protein sequence ID" value="TWT48740.1"/>
    <property type="molecule type" value="Genomic_DNA"/>
</dbReference>
<organism evidence="7 8">
    <name type="scientific">Botrimarina hoheduenensis</name>
    <dbReference type="NCBI Taxonomy" id="2528000"/>
    <lineage>
        <taxon>Bacteria</taxon>
        <taxon>Pseudomonadati</taxon>
        <taxon>Planctomycetota</taxon>
        <taxon>Planctomycetia</taxon>
        <taxon>Pirellulales</taxon>
        <taxon>Lacipirellulaceae</taxon>
        <taxon>Botrimarina</taxon>
    </lineage>
</organism>
<name>A0A5C5WDM7_9BACT</name>
<sequence>MTLKSDGSSEIGSPEGDLDLSSSSPTGAAPSIGNPATGNPATGNPATGGPAVRTFDKPNLQLRDPDPYAFANRIRRLTIIACVMACLAIAPFLSQTLSYQIARGQLLAKFDVADQRFVDAAPAVQAMESFQQVSQLVCMKVGPSVVSVYPRNARAGRRGLQGQGSGFIVDSAGYVITNFHVVQNATQLTVQFANGETSDAAIIGADPETDLALLQVDSVDLPAISWGKSEELEQGDVVWAVGSPFGLQSSATFGVVSAKSRRAGSGATDSLYQEFLQTDAAVNPGNSGGPLVNLSGQVVGVNTAIMGDSYRGVSFAIPSDLAKEKYEVLRERRFIERGFLGIEPRLPEEALRRRYGLEVGEGVWVFACTDDSPATYAGMQSGDVILKWNDQQATDPTLLSRTIAATPIGSTAKVVIRRLENGKPIDKTIDVRVGRKAIAEPRAPR</sequence>
<dbReference type="Gene3D" id="2.30.42.10">
    <property type="match status" value="1"/>
</dbReference>
<evidence type="ECO:0000313" key="8">
    <source>
        <dbReference type="Proteomes" id="UP000318995"/>
    </source>
</evidence>
<dbReference type="SUPFAM" id="SSF50156">
    <property type="entry name" value="PDZ domain-like"/>
    <property type="match status" value="1"/>
</dbReference>